<dbReference type="Proteomes" id="UP000075193">
    <property type="component" value="Unassembled WGS sequence"/>
</dbReference>
<name>A0A0Z8L8R8_STRSU</name>
<dbReference type="EMBL" id="FIGZ01000011">
    <property type="protein sequence ID" value="CYU96127.1"/>
    <property type="molecule type" value="Genomic_DNA"/>
</dbReference>
<evidence type="ECO:0000313" key="3">
    <source>
        <dbReference type="Proteomes" id="UP000072083"/>
    </source>
</evidence>
<evidence type="ECO:0008006" key="5">
    <source>
        <dbReference type="Google" id="ProtNLM"/>
    </source>
</evidence>
<evidence type="ECO:0000313" key="1">
    <source>
        <dbReference type="EMBL" id="CYU96127.1"/>
    </source>
</evidence>
<dbReference type="Proteomes" id="UP000072083">
    <property type="component" value="Unassembled WGS sequence"/>
</dbReference>
<dbReference type="EMBL" id="FIIC01000013">
    <property type="protein sequence ID" value="CYV86053.1"/>
    <property type="molecule type" value="Genomic_DNA"/>
</dbReference>
<evidence type="ECO:0000313" key="4">
    <source>
        <dbReference type="Proteomes" id="UP000075193"/>
    </source>
</evidence>
<dbReference type="RefSeq" id="WP_044679451.1">
    <property type="nucleotide sequence ID" value="NZ_CEDF01000109.1"/>
</dbReference>
<gene>
    <name evidence="1" type="ORF">ERS132406_01198</name>
    <name evidence="2" type="ORF">ERS132441_01259</name>
</gene>
<protein>
    <recommendedName>
        <fullName evidence="5">TFIIB-type zinc ribbon-containing protein</fullName>
    </recommendedName>
</protein>
<proteinExistence type="predicted"/>
<evidence type="ECO:0000313" key="2">
    <source>
        <dbReference type="EMBL" id="CYV86053.1"/>
    </source>
</evidence>
<accession>A0A0Z8L8R8</accession>
<sequence length="146" mass="16673">MESFTIEFEADSDGYFTYECPFCEEQFKLLASEVQDGDLELEELFCPYCGLVDNADKFYSKEVLAYIQNFAEEWMINTINKSFGSIKSSKNFKVDFKKIKHNSIAKPSEIDSVEEVFTCEMCEKHEKVLFSAGASKVFCAYCGGDL</sequence>
<organism evidence="2 4">
    <name type="scientific">Streptococcus suis</name>
    <dbReference type="NCBI Taxonomy" id="1307"/>
    <lineage>
        <taxon>Bacteria</taxon>
        <taxon>Bacillati</taxon>
        <taxon>Bacillota</taxon>
        <taxon>Bacilli</taxon>
        <taxon>Lactobacillales</taxon>
        <taxon>Streptococcaceae</taxon>
        <taxon>Streptococcus</taxon>
    </lineage>
</organism>
<dbReference type="AlphaFoldDB" id="A0A0Z8L8R8"/>
<reference evidence="3 4" key="1">
    <citation type="submission" date="2016-02" db="EMBL/GenBank/DDBJ databases">
        <authorList>
            <consortium name="Pathogen Informatics"/>
        </authorList>
    </citation>
    <scope>NUCLEOTIDE SEQUENCE [LARGE SCALE GENOMIC DNA]</scope>
    <source>
        <strain evidence="1 3">LSS44</strain>
        <strain evidence="2 4">LSS79</strain>
    </source>
</reference>